<dbReference type="PRINTS" id="PR00111">
    <property type="entry name" value="ABHYDROLASE"/>
</dbReference>
<keyword evidence="3" id="KW-0812">Transmembrane</keyword>
<feature type="transmembrane region" description="Helical" evidence="3">
    <location>
        <begin position="12"/>
        <end position="33"/>
    </location>
</feature>
<feature type="transmembrane region" description="Helical" evidence="3">
    <location>
        <begin position="291"/>
        <end position="314"/>
    </location>
</feature>
<dbReference type="InterPro" id="IPR050261">
    <property type="entry name" value="FrsA_esterase"/>
</dbReference>
<dbReference type="InterPro" id="IPR000073">
    <property type="entry name" value="AB_hydrolase_1"/>
</dbReference>
<dbReference type="EMBL" id="BMZH01000010">
    <property type="protein sequence ID" value="GHA99449.1"/>
    <property type="molecule type" value="Genomic_DNA"/>
</dbReference>
<proteinExistence type="inferred from homology"/>
<gene>
    <name evidence="5" type="ORF">GCM10009069_22790</name>
</gene>
<dbReference type="PANTHER" id="PTHR22946">
    <property type="entry name" value="DIENELACTONE HYDROLASE DOMAIN-CONTAINING PROTEIN-RELATED"/>
    <property type="match status" value="1"/>
</dbReference>
<reference evidence="5" key="1">
    <citation type="journal article" date="2014" name="Int. J. Syst. Evol. Microbiol.">
        <title>Complete genome sequence of Corynebacterium casei LMG S-19264T (=DSM 44701T), isolated from a smear-ripened cheese.</title>
        <authorList>
            <consortium name="US DOE Joint Genome Institute (JGI-PGF)"/>
            <person name="Walter F."/>
            <person name="Albersmeier A."/>
            <person name="Kalinowski J."/>
            <person name="Ruckert C."/>
        </authorList>
    </citation>
    <scope>NUCLEOTIDE SEQUENCE</scope>
    <source>
        <strain evidence="5">KCTC 32513</strain>
    </source>
</reference>
<feature type="transmembrane region" description="Helical" evidence="3">
    <location>
        <begin position="436"/>
        <end position="465"/>
    </location>
</feature>
<evidence type="ECO:0000313" key="5">
    <source>
        <dbReference type="EMBL" id="GHA99449.1"/>
    </source>
</evidence>
<feature type="transmembrane region" description="Helical" evidence="3">
    <location>
        <begin position="334"/>
        <end position="355"/>
    </location>
</feature>
<organism evidence="5 6">
    <name type="scientific">Algimonas arctica</name>
    <dbReference type="NCBI Taxonomy" id="1479486"/>
    <lineage>
        <taxon>Bacteria</taxon>
        <taxon>Pseudomonadati</taxon>
        <taxon>Pseudomonadota</taxon>
        <taxon>Alphaproteobacteria</taxon>
        <taxon>Maricaulales</taxon>
        <taxon>Robiginitomaculaceae</taxon>
        <taxon>Algimonas</taxon>
    </lineage>
</organism>
<dbReference type="SUPFAM" id="SSF53474">
    <property type="entry name" value="alpha/beta-Hydrolases"/>
    <property type="match status" value="1"/>
</dbReference>
<keyword evidence="1" id="KW-0378">Hydrolase</keyword>
<dbReference type="InterPro" id="IPR029058">
    <property type="entry name" value="AB_hydrolase_fold"/>
</dbReference>
<sequence length="577" mass="62822">MTAGKMNVLQKSWTLFVIGWALILIGLLTAHFVQTSSGVSITPVQYEREDGKMMRALLYTPEEATPASKAPGILAMHGYINSREFQSGFAIEFARRGYVILTPDQSGHGYSDPPAFANGFGGPASLAYLRGLDIVDTDNIGLEGHSMGGWAVLAAAATYPDHYKSLVLEGSSTGAPFALKGTPDWPRNLGLVFSKFDEFSPLMWGTARASDAGAGDKMKAVFNTDETIIEGKVYGDIELGTARALYQPAVTHPGDHISTAAIGHAVDWFAQTLDRGTSLSSRNQIWVLKEVGTLIALIGFVVLLLGSFELLLALPQFSRLRARPTDFAYSKRDLKWWAVAVVSAIIPVATFYPFFKLSEAVLPASALLPQSVTTQVAVWAVLNAIILTLIGLLVRGAPVKTETKVGRALIIALLTVGIGYFATWLASAVFHLDFRFWIVGVKLLSITQAKIAIIYLFPFAVYFLLASRALHIGMSNLDDRPWTEYAANIAMLAGGFLIFLIVQYSTLFMTGTLITPNEPLNTIIMHQFVPLMLIIAVIGTFTYQRTGSYLPGAFINTLFVTWYIVASQAIQYPNIVG</sequence>
<dbReference type="Pfam" id="PF00561">
    <property type="entry name" value="Abhydrolase_1"/>
    <property type="match status" value="1"/>
</dbReference>
<feature type="transmembrane region" description="Helical" evidence="3">
    <location>
        <begin position="485"/>
        <end position="504"/>
    </location>
</feature>
<feature type="transmembrane region" description="Helical" evidence="3">
    <location>
        <begin position="550"/>
        <end position="570"/>
    </location>
</feature>
<keyword evidence="3" id="KW-0472">Membrane</keyword>
<keyword evidence="3" id="KW-1133">Transmembrane helix</keyword>
<evidence type="ECO:0000256" key="1">
    <source>
        <dbReference type="ARBA" id="ARBA00022801"/>
    </source>
</evidence>
<feature type="transmembrane region" description="Helical" evidence="3">
    <location>
        <begin position="375"/>
        <end position="396"/>
    </location>
</feature>
<dbReference type="PANTHER" id="PTHR22946:SF9">
    <property type="entry name" value="POLYKETIDE TRANSFERASE AF380"/>
    <property type="match status" value="1"/>
</dbReference>
<accession>A0A8J3G2T3</accession>
<keyword evidence="6" id="KW-1185">Reference proteome</keyword>
<dbReference type="Gene3D" id="3.40.50.1820">
    <property type="entry name" value="alpha/beta hydrolase"/>
    <property type="match status" value="1"/>
</dbReference>
<comment type="caution">
    <text evidence="5">The sequence shown here is derived from an EMBL/GenBank/DDBJ whole genome shotgun (WGS) entry which is preliminary data.</text>
</comment>
<dbReference type="GO" id="GO:0052689">
    <property type="term" value="F:carboxylic ester hydrolase activity"/>
    <property type="evidence" value="ECO:0007669"/>
    <property type="project" value="UniProtKB-ARBA"/>
</dbReference>
<name>A0A8J3G2T3_9PROT</name>
<dbReference type="Proteomes" id="UP000634004">
    <property type="component" value="Unassembled WGS sequence"/>
</dbReference>
<evidence type="ECO:0000256" key="2">
    <source>
        <dbReference type="ARBA" id="ARBA00038115"/>
    </source>
</evidence>
<feature type="domain" description="AB hydrolase-1" evidence="4">
    <location>
        <begin position="73"/>
        <end position="188"/>
    </location>
</feature>
<reference evidence="5" key="2">
    <citation type="submission" date="2020-09" db="EMBL/GenBank/DDBJ databases">
        <authorList>
            <person name="Sun Q."/>
            <person name="Kim S."/>
        </authorList>
    </citation>
    <scope>NUCLEOTIDE SEQUENCE</scope>
    <source>
        <strain evidence="5">KCTC 32513</strain>
    </source>
</reference>
<dbReference type="RefSeq" id="WP_233354122.1">
    <property type="nucleotide sequence ID" value="NZ_BMZH01000010.1"/>
</dbReference>
<feature type="transmembrane region" description="Helical" evidence="3">
    <location>
        <begin position="408"/>
        <end position="430"/>
    </location>
</feature>
<dbReference type="AlphaFoldDB" id="A0A8J3G2T3"/>
<evidence type="ECO:0000313" key="6">
    <source>
        <dbReference type="Proteomes" id="UP000634004"/>
    </source>
</evidence>
<protein>
    <recommendedName>
        <fullName evidence="4">AB hydrolase-1 domain-containing protein</fullName>
    </recommendedName>
</protein>
<evidence type="ECO:0000259" key="4">
    <source>
        <dbReference type="Pfam" id="PF00561"/>
    </source>
</evidence>
<feature type="transmembrane region" description="Helical" evidence="3">
    <location>
        <begin position="524"/>
        <end position="543"/>
    </location>
</feature>
<evidence type="ECO:0000256" key="3">
    <source>
        <dbReference type="SAM" id="Phobius"/>
    </source>
</evidence>
<comment type="similarity">
    <text evidence="2">Belongs to the AB hydrolase superfamily. FUS2 hydrolase family.</text>
</comment>